<evidence type="ECO:0000256" key="7">
    <source>
        <dbReference type="ARBA" id="ARBA00023004"/>
    </source>
</evidence>
<dbReference type="InterPro" id="IPR010255">
    <property type="entry name" value="Haem_peroxidase_sf"/>
</dbReference>
<dbReference type="PRINTS" id="PR00457">
    <property type="entry name" value="ANPEROXIDASE"/>
</dbReference>
<dbReference type="Gene3D" id="1.10.640.10">
    <property type="entry name" value="Haem peroxidase domain superfamily, animal type"/>
    <property type="match status" value="1"/>
</dbReference>
<dbReference type="PANTHER" id="PTHR11475">
    <property type="entry name" value="OXIDASE/PEROXIDASE"/>
    <property type="match status" value="1"/>
</dbReference>
<evidence type="ECO:0000256" key="4">
    <source>
        <dbReference type="ARBA" id="ARBA00022617"/>
    </source>
</evidence>
<dbReference type="SUPFAM" id="SSF48113">
    <property type="entry name" value="Heme-dependent peroxidases"/>
    <property type="match status" value="1"/>
</dbReference>
<comment type="caution">
    <text evidence="10">The sequence shown here is derived from an EMBL/GenBank/DDBJ whole genome shotgun (WGS) entry which is preliminary data.</text>
</comment>
<evidence type="ECO:0000256" key="6">
    <source>
        <dbReference type="ARBA" id="ARBA00023002"/>
    </source>
</evidence>
<evidence type="ECO:0000256" key="2">
    <source>
        <dbReference type="ARBA" id="ARBA00022525"/>
    </source>
</evidence>
<dbReference type="EMBL" id="JARQZJ010000061">
    <property type="protein sequence ID" value="KAK9879276.1"/>
    <property type="molecule type" value="Genomic_DNA"/>
</dbReference>
<dbReference type="Proteomes" id="UP001431783">
    <property type="component" value="Unassembled WGS sequence"/>
</dbReference>
<evidence type="ECO:0000313" key="10">
    <source>
        <dbReference type="EMBL" id="KAK9879276.1"/>
    </source>
</evidence>
<dbReference type="Pfam" id="PF03098">
    <property type="entry name" value="An_peroxidase"/>
    <property type="match status" value="1"/>
</dbReference>
<dbReference type="GO" id="GO:0022412">
    <property type="term" value="P:cellular process involved in reproduction in multicellular organism"/>
    <property type="evidence" value="ECO:0007669"/>
    <property type="project" value="UniProtKB-ARBA"/>
</dbReference>
<keyword evidence="9" id="KW-0479">Metal-binding</keyword>
<name>A0AAW1UET3_9CUCU</name>
<comment type="subcellular location">
    <subcellularLocation>
        <location evidence="1">Secreted</location>
    </subcellularLocation>
</comment>
<dbReference type="GO" id="GO:0020037">
    <property type="term" value="F:heme binding"/>
    <property type="evidence" value="ECO:0007669"/>
    <property type="project" value="InterPro"/>
</dbReference>
<dbReference type="InterPro" id="IPR019791">
    <property type="entry name" value="Haem_peroxidase_animal"/>
</dbReference>
<dbReference type="CDD" id="cd09823">
    <property type="entry name" value="peroxinectin_like"/>
    <property type="match status" value="1"/>
</dbReference>
<reference evidence="10 11" key="1">
    <citation type="submission" date="2023-03" db="EMBL/GenBank/DDBJ databases">
        <title>Genome insight into feeding habits of ladybird beetles.</title>
        <authorList>
            <person name="Li H.-S."/>
            <person name="Huang Y.-H."/>
            <person name="Pang H."/>
        </authorList>
    </citation>
    <scope>NUCLEOTIDE SEQUENCE [LARGE SCALE GENOMIC DNA]</scope>
    <source>
        <strain evidence="10">SYSU_2023b</strain>
        <tissue evidence="10">Whole body</tissue>
    </source>
</reference>
<evidence type="ECO:0008006" key="12">
    <source>
        <dbReference type="Google" id="ProtNLM"/>
    </source>
</evidence>
<keyword evidence="7 9" id="KW-0408">Iron</keyword>
<keyword evidence="4 9" id="KW-0349">Heme</keyword>
<evidence type="ECO:0000256" key="9">
    <source>
        <dbReference type="PIRSR" id="PIRSR619791-2"/>
    </source>
</evidence>
<dbReference type="InterPro" id="IPR037120">
    <property type="entry name" value="Haem_peroxidase_sf_animal"/>
</dbReference>
<protein>
    <recommendedName>
        <fullName evidence="12">Chorion peroxidase</fullName>
    </recommendedName>
</protein>
<keyword evidence="6" id="KW-0560">Oxidoreductase</keyword>
<sequence length="694" mass="78611">MIKADAYTLGVVSRISKAQLAELRTREAKLMSSSKPSILSRSSASYSHFRNSRTFNAADLHQVMNIAGRALEIAIATRAFRDRQSLSNEELELGMLQDDLTLTPLGDTCAPKIFCDSVPERYRRIDGACNNIRHPAWGSHLTPYARLLPPSYKDGVWSPRVSEYDGAPLASPRKISTTLFKDENIYQSGHTLLVMQFGQYMAHEITQSIDNSFMNGSAVACCQPDGSAALDPNFRHDACMPIIIPEDDPFYGMFQQRCMNFVRSLLAPRHDCTMGYAEQMNKVSHFIDASSVYGSTPDQTGQLRSFEGGKLITFDDFGRDLLPITKDSEACLTMEQGSACFNSGDTRTNQMITLAVLHTIFMREHNRLASELQRLNPSWSDERLFLEARQILIAEIQVVVYKEFLPAVIGEQAMKEFNLNLKRGREYSYEYDPSIEPSVTNEFTTAAFRFGHSIVDGQLKVYGTKKMEEIIFIPEVMFHPSRMRKRHFFDQILSTLTTEPIQEVDDCFSDALTRYMFRAGNPFGIDLAALNIQRGRDHGIRPYNDYRELVGLSRYTSFNDFGPKGEALRKVYASVDDVDLWVGGLFEEKPEGSMVGYVFRDIIADQFVRLKNGDKYFFENDPSLNPGHFTPDQLEELRKVSMSRIICDNSDGILLARQAINAFRIPGVAGNDVVDCSSELIPRINLFYWKENHI</sequence>
<keyword evidence="3" id="KW-0575">Peroxidase</keyword>
<evidence type="ECO:0000256" key="3">
    <source>
        <dbReference type="ARBA" id="ARBA00022559"/>
    </source>
</evidence>
<dbReference type="GO" id="GO:0006979">
    <property type="term" value="P:response to oxidative stress"/>
    <property type="evidence" value="ECO:0007669"/>
    <property type="project" value="InterPro"/>
</dbReference>
<keyword evidence="5" id="KW-0732">Signal</keyword>
<dbReference type="PANTHER" id="PTHR11475:SF4">
    <property type="entry name" value="CHORION PEROXIDASE"/>
    <property type="match status" value="1"/>
</dbReference>
<dbReference type="FunFam" id="1.10.640.10:FF:000003">
    <property type="entry name" value="chorion peroxidase"/>
    <property type="match status" value="1"/>
</dbReference>
<gene>
    <name evidence="10" type="ORF">WA026_004121</name>
</gene>
<keyword evidence="2" id="KW-0964">Secreted</keyword>
<proteinExistence type="predicted"/>
<dbReference type="GO" id="GO:0005576">
    <property type="term" value="C:extracellular region"/>
    <property type="evidence" value="ECO:0007669"/>
    <property type="project" value="UniProtKB-SubCell"/>
</dbReference>
<evidence type="ECO:0000313" key="11">
    <source>
        <dbReference type="Proteomes" id="UP001431783"/>
    </source>
</evidence>
<dbReference type="AlphaFoldDB" id="A0AAW1UET3"/>
<keyword evidence="11" id="KW-1185">Reference proteome</keyword>
<evidence type="ECO:0000256" key="1">
    <source>
        <dbReference type="ARBA" id="ARBA00004613"/>
    </source>
</evidence>
<accession>A0AAW1UET3</accession>
<organism evidence="10 11">
    <name type="scientific">Henosepilachna vigintioctopunctata</name>
    <dbReference type="NCBI Taxonomy" id="420089"/>
    <lineage>
        <taxon>Eukaryota</taxon>
        <taxon>Metazoa</taxon>
        <taxon>Ecdysozoa</taxon>
        <taxon>Arthropoda</taxon>
        <taxon>Hexapoda</taxon>
        <taxon>Insecta</taxon>
        <taxon>Pterygota</taxon>
        <taxon>Neoptera</taxon>
        <taxon>Endopterygota</taxon>
        <taxon>Coleoptera</taxon>
        <taxon>Polyphaga</taxon>
        <taxon>Cucujiformia</taxon>
        <taxon>Coccinelloidea</taxon>
        <taxon>Coccinellidae</taxon>
        <taxon>Epilachninae</taxon>
        <taxon>Epilachnini</taxon>
        <taxon>Henosepilachna</taxon>
    </lineage>
</organism>
<evidence type="ECO:0000256" key="5">
    <source>
        <dbReference type="ARBA" id="ARBA00022729"/>
    </source>
</evidence>
<dbReference type="GO" id="GO:0046872">
    <property type="term" value="F:metal ion binding"/>
    <property type="evidence" value="ECO:0007669"/>
    <property type="project" value="UniProtKB-KW"/>
</dbReference>
<feature type="binding site" description="axial binding residue" evidence="9">
    <location>
        <position position="452"/>
    </location>
    <ligand>
        <name>heme b</name>
        <dbReference type="ChEBI" id="CHEBI:60344"/>
    </ligand>
    <ligandPart>
        <name>Fe</name>
        <dbReference type="ChEBI" id="CHEBI:18248"/>
    </ligandPart>
</feature>
<dbReference type="GO" id="GO:0004601">
    <property type="term" value="F:peroxidase activity"/>
    <property type="evidence" value="ECO:0007669"/>
    <property type="project" value="UniProtKB-KW"/>
</dbReference>
<dbReference type="PROSITE" id="PS50292">
    <property type="entry name" value="PEROXIDASE_3"/>
    <property type="match status" value="1"/>
</dbReference>
<evidence type="ECO:0000256" key="8">
    <source>
        <dbReference type="ARBA" id="ARBA00023180"/>
    </source>
</evidence>
<keyword evidence="8" id="KW-0325">Glycoprotein</keyword>